<reference evidence="6" key="5">
    <citation type="journal article" date="2021" name="G3 (Bethesda)">
        <title>Aegilops tauschii genome assembly Aet v5.0 features greater sequence contiguity and improved annotation.</title>
        <authorList>
            <person name="Wang L."/>
            <person name="Zhu T."/>
            <person name="Rodriguez J.C."/>
            <person name="Deal K.R."/>
            <person name="Dubcovsky J."/>
            <person name="McGuire P.E."/>
            <person name="Lux T."/>
            <person name="Spannagl M."/>
            <person name="Mayer K.F.X."/>
            <person name="Baldrich P."/>
            <person name="Meyers B.C."/>
            <person name="Huo N."/>
            <person name="Gu Y.Q."/>
            <person name="Zhou H."/>
            <person name="Devos K.M."/>
            <person name="Bennetzen J.L."/>
            <person name="Unver T."/>
            <person name="Budak H."/>
            <person name="Gulick P.J."/>
            <person name="Galiba G."/>
            <person name="Kalapos B."/>
            <person name="Nelson D.R."/>
            <person name="Li P."/>
            <person name="You F.M."/>
            <person name="Luo M.C."/>
            <person name="Dvorak J."/>
        </authorList>
    </citation>
    <scope>NUCLEOTIDE SEQUENCE [LARGE SCALE GENOMIC DNA]</scope>
    <source>
        <strain evidence="6">cv. AL8/78</strain>
    </source>
</reference>
<dbReference type="GO" id="GO:0031124">
    <property type="term" value="P:mRNA 3'-end processing"/>
    <property type="evidence" value="ECO:0007669"/>
    <property type="project" value="InterPro"/>
</dbReference>
<evidence type="ECO:0000256" key="5">
    <source>
        <dbReference type="PROSITE-ProRule" id="PRU00221"/>
    </source>
</evidence>
<reference evidence="6" key="3">
    <citation type="journal article" date="2017" name="Nature">
        <title>Genome sequence of the progenitor of the wheat D genome Aegilops tauschii.</title>
        <authorList>
            <person name="Luo M.C."/>
            <person name="Gu Y.Q."/>
            <person name="Puiu D."/>
            <person name="Wang H."/>
            <person name="Twardziok S.O."/>
            <person name="Deal K.R."/>
            <person name="Huo N."/>
            <person name="Zhu T."/>
            <person name="Wang L."/>
            <person name="Wang Y."/>
            <person name="McGuire P.E."/>
            <person name="Liu S."/>
            <person name="Long H."/>
            <person name="Ramasamy R.K."/>
            <person name="Rodriguez J.C."/>
            <person name="Van S.L."/>
            <person name="Yuan L."/>
            <person name="Wang Z."/>
            <person name="Xia Z."/>
            <person name="Xiao L."/>
            <person name="Anderson O.D."/>
            <person name="Ouyang S."/>
            <person name="Liang Y."/>
            <person name="Zimin A.V."/>
            <person name="Pertea G."/>
            <person name="Qi P."/>
            <person name="Bennetzen J.L."/>
            <person name="Dai X."/>
            <person name="Dawson M.W."/>
            <person name="Muller H.G."/>
            <person name="Kugler K."/>
            <person name="Rivarola-Duarte L."/>
            <person name="Spannagl M."/>
            <person name="Mayer K.F.X."/>
            <person name="Lu F.H."/>
            <person name="Bevan M.W."/>
            <person name="Leroy P."/>
            <person name="Li P."/>
            <person name="You F.M."/>
            <person name="Sun Q."/>
            <person name="Liu Z."/>
            <person name="Lyons E."/>
            <person name="Wicker T."/>
            <person name="Salzberg S.L."/>
            <person name="Devos K.M."/>
            <person name="Dvorak J."/>
        </authorList>
    </citation>
    <scope>NUCLEOTIDE SEQUENCE [LARGE SCALE GENOMIC DNA]</scope>
    <source>
        <strain evidence="6">cv. AL8/78</strain>
    </source>
</reference>
<dbReference type="InterPro" id="IPR036322">
    <property type="entry name" value="WD40_repeat_dom_sf"/>
</dbReference>
<proteinExistence type="predicted"/>
<keyword evidence="3" id="KW-0539">Nucleus</keyword>
<dbReference type="PROSITE" id="PS50082">
    <property type="entry name" value="WD_REPEATS_2"/>
    <property type="match status" value="2"/>
</dbReference>
<sequence>GWRARSAPMPWISAHCSVQNVRGPSKTFPKHETRHISDHKNVARCAKFSPDGKYFATGSGDTSIKFFEVSKIKQTMLGDSKESSGRPVVRTFYDHVQPINDLDFHPISPILISGAKDNTIKFFDFSKTAARKAFRVIQVVKCLVTVYTLNGMFVVPE</sequence>
<name>A0A453LUJ9_AEGTS</name>
<dbReference type="InterPro" id="IPR001680">
    <property type="entry name" value="WD40_rpt"/>
</dbReference>
<feature type="repeat" description="WD" evidence="5">
    <location>
        <begin position="92"/>
        <end position="133"/>
    </location>
</feature>
<keyword evidence="5" id="KW-0853">WD repeat</keyword>
<dbReference type="PROSITE" id="PS50294">
    <property type="entry name" value="WD_REPEATS_REGION"/>
    <property type="match status" value="2"/>
</dbReference>
<comment type="subcellular location">
    <subcellularLocation>
        <location evidence="1">Nucleus</location>
    </subcellularLocation>
</comment>
<evidence type="ECO:0000256" key="3">
    <source>
        <dbReference type="ARBA" id="ARBA00023242"/>
    </source>
</evidence>
<reference evidence="7" key="2">
    <citation type="journal article" date="2017" name="Nat. Plants">
        <title>The Aegilops tauschii genome reveals multiple impacts of transposons.</title>
        <authorList>
            <person name="Zhao G."/>
            <person name="Zou C."/>
            <person name="Li K."/>
            <person name="Wang K."/>
            <person name="Li T."/>
            <person name="Gao L."/>
            <person name="Zhang X."/>
            <person name="Wang H."/>
            <person name="Yang Z."/>
            <person name="Liu X."/>
            <person name="Jiang W."/>
            <person name="Mao L."/>
            <person name="Kong X."/>
            <person name="Jiao Y."/>
            <person name="Jia J."/>
        </authorList>
    </citation>
    <scope>NUCLEOTIDE SEQUENCE [LARGE SCALE GENOMIC DNA]</scope>
    <source>
        <strain evidence="7">cv. AL8/78</strain>
    </source>
</reference>
<dbReference type="Proteomes" id="UP000015105">
    <property type="component" value="Chromosome 5D"/>
</dbReference>
<evidence type="ECO:0000313" key="6">
    <source>
        <dbReference type="EnsemblPlants" id="AET5Gv20911800.14"/>
    </source>
</evidence>
<dbReference type="Gene3D" id="2.130.10.10">
    <property type="entry name" value="YVTN repeat-like/Quinoprotein amine dehydrogenase"/>
    <property type="match status" value="1"/>
</dbReference>
<keyword evidence="2" id="KW-0507">mRNA processing</keyword>
<dbReference type="Gramene" id="AET5Gv20911800.14">
    <property type="protein sequence ID" value="AET5Gv20911800.14"/>
    <property type="gene ID" value="AET5Gv20911800"/>
</dbReference>
<dbReference type="AlphaFoldDB" id="A0A453LUJ9"/>
<evidence type="ECO:0000256" key="4">
    <source>
        <dbReference type="ARBA" id="ARBA00029851"/>
    </source>
</evidence>
<dbReference type="InterPro" id="IPR015943">
    <property type="entry name" value="WD40/YVTN_repeat-like_dom_sf"/>
</dbReference>
<evidence type="ECO:0000313" key="7">
    <source>
        <dbReference type="Proteomes" id="UP000015105"/>
    </source>
</evidence>
<accession>A0A453LUJ9</accession>
<protein>
    <recommendedName>
        <fullName evidence="4">Cleavage stimulation factor 50 kDa subunit</fullName>
    </recommendedName>
</protein>
<dbReference type="EnsemblPlants" id="AET5Gv20911800.14">
    <property type="protein sequence ID" value="AET5Gv20911800.14"/>
    <property type="gene ID" value="AET5Gv20911800"/>
</dbReference>
<dbReference type="PANTHER" id="PTHR44133:SF2">
    <property type="entry name" value="CLEAVAGE STIMULATION FACTOR SUBUNIT 1"/>
    <property type="match status" value="1"/>
</dbReference>
<evidence type="ECO:0000256" key="2">
    <source>
        <dbReference type="ARBA" id="ARBA00022664"/>
    </source>
</evidence>
<dbReference type="Pfam" id="PF00400">
    <property type="entry name" value="WD40"/>
    <property type="match status" value="2"/>
</dbReference>
<dbReference type="GO" id="GO:0003723">
    <property type="term" value="F:RNA binding"/>
    <property type="evidence" value="ECO:0007669"/>
    <property type="project" value="TreeGrafter"/>
</dbReference>
<feature type="repeat" description="WD" evidence="5">
    <location>
        <begin position="36"/>
        <end position="77"/>
    </location>
</feature>
<reference evidence="6" key="4">
    <citation type="submission" date="2019-03" db="UniProtKB">
        <authorList>
            <consortium name="EnsemblPlants"/>
        </authorList>
    </citation>
    <scope>IDENTIFICATION</scope>
</reference>
<dbReference type="SUPFAM" id="SSF50978">
    <property type="entry name" value="WD40 repeat-like"/>
    <property type="match status" value="1"/>
</dbReference>
<dbReference type="GO" id="GO:0005848">
    <property type="term" value="C:mRNA cleavage stimulating factor complex"/>
    <property type="evidence" value="ECO:0007669"/>
    <property type="project" value="InterPro"/>
</dbReference>
<dbReference type="SMART" id="SM00320">
    <property type="entry name" value="WD40"/>
    <property type="match status" value="2"/>
</dbReference>
<dbReference type="InterPro" id="IPR044633">
    <property type="entry name" value="CstF1-like"/>
</dbReference>
<dbReference type="PANTHER" id="PTHR44133">
    <property type="entry name" value="CLEAVAGE STIMULATION FACTOR SUBUNIT 1"/>
    <property type="match status" value="1"/>
</dbReference>
<evidence type="ECO:0000256" key="1">
    <source>
        <dbReference type="ARBA" id="ARBA00004123"/>
    </source>
</evidence>
<organism evidence="6 7">
    <name type="scientific">Aegilops tauschii subsp. strangulata</name>
    <name type="common">Goatgrass</name>
    <dbReference type="NCBI Taxonomy" id="200361"/>
    <lineage>
        <taxon>Eukaryota</taxon>
        <taxon>Viridiplantae</taxon>
        <taxon>Streptophyta</taxon>
        <taxon>Embryophyta</taxon>
        <taxon>Tracheophyta</taxon>
        <taxon>Spermatophyta</taxon>
        <taxon>Magnoliopsida</taxon>
        <taxon>Liliopsida</taxon>
        <taxon>Poales</taxon>
        <taxon>Poaceae</taxon>
        <taxon>BOP clade</taxon>
        <taxon>Pooideae</taxon>
        <taxon>Triticodae</taxon>
        <taxon>Triticeae</taxon>
        <taxon>Triticinae</taxon>
        <taxon>Aegilops</taxon>
    </lineage>
</organism>
<reference evidence="7" key="1">
    <citation type="journal article" date="2014" name="Science">
        <title>Ancient hybridizations among the ancestral genomes of bread wheat.</title>
        <authorList>
            <consortium name="International Wheat Genome Sequencing Consortium,"/>
            <person name="Marcussen T."/>
            <person name="Sandve S.R."/>
            <person name="Heier L."/>
            <person name="Spannagl M."/>
            <person name="Pfeifer M."/>
            <person name="Jakobsen K.S."/>
            <person name="Wulff B.B."/>
            <person name="Steuernagel B."/>
            <person name="Mayer K.F."/>
            <person name="Olsen O.A."/>
        </authorList>
    </citation>
    <scope>NUCLEOTIDE SEQUENCE [LARGE SCALE GENOMIC DNA]</scope>
    <source>
        <strain evidence="7">cv. AL8/78</strain>
    </source>
</reference>
<keyword evidence="7" id="KW-1185">Reference proteome</keyword>